<dbReference type="Proteomes" id="UP000325780">
    <property type="component" value="Unassembled WGS sequence"/>
</dbReference>
<dbReference type="SUPFAM" id="SSF81301">
    <property type="entry name" value="Nucleotidyltransferase"/>
    <property type="match status" value="1"/>
</dbReference>
<keyword evidence="2" id="KW-1185">Reference proteome</keyword>
<dbReference type="EMBL" id="ML742047">
    <property type="protein sequence ID" value="KAE8152834.1"/>
    <property type="molecule type" value="Genomic_DNA"/>
</dbReference>
<dbReference type="OrthoDB" id="10066232at2759"/>
<evidence type="ECO:0000313" key="2">
    <source>
        <dbReference type="Proteomes" id="UP000325780"/>
    </source>
</evidence>
<reference evidence="1 2" key="1">
    <citation type="submission" date="2019-04" db="EMBL/GenBank/DDBJ databases">
        <title>Friends and foes A comparative genomics study of 23 Aspergillus species from section Flavi.</title>
        <authorList>
            <consortium name="DOE Joint Genome Institute"/>
            <person name="Kjaerbolling I."/>
            <person name="Vesth T."/>
            <person name="Frisvad J.C."/>
            <person name="Nybo J.L."/>
            <person name="Theobald S."/>
            <person name="Kildgaard S."/>
            <person name="Isbrandt T."/>
            <person name="Kuo A."/>
            <person name="Sato A."/>
            <person name="Lyhne E.K."/>
            <person name="Kogle M.E."/>
            <person name="Wiebenga A."/>
            <person name="Kun R.S."/>
            <person name="Lubbers R.J."/>
            <person name="Makela M.R."/>
            <person name="Barry K."/>
            <person name="Chovatia M."/>
            <person name="Clum A."/>
            <person name="Daum C."/>
            <person name="Haridas S."/>
            <person name="He G."/>
            <person name="LaButti K."/>
            <person name="Lipzen A."/>
            <person name="Mondo S."/>
            <person name="Riley R."/>
            <person name="Salamov A."/>
            <person name="Simmons B.A."/>
            <person name="Magnuson J.K."/>
            <person name="Henrissat B."/>
            <person name="Mortensen U.H."/>
            <person name="Larsen T.O."/>
            <person name="Devries R.P."/>
            <person name="Grigoriev I.V."/>
            <person name="Machida M."/>
            <person name="Baker S.E."/>
            <person name="Andersen M.R."/>
        </authorList>
    </citation>
    <scope>NUCLEOTIDE SEQUENCE [LARGE SCALE GENOMIC DNA]</scope>
    <source>
        <strain evidence="1 2">IBT 18842</strain>
    </source>
</reference>
<dbReference type="AlphaFoldDB" id="A0A5N6U2M9"/>
<dbReference type="InterPro" id="IPR014942">
    <property type="entry name" value="AbiEii"/>
</dbReference>
<dbReference type="Gene3D" id="3.30.460.40">
    <property type="match status" value="1"/>
</dbReference>
<gene>
    <name evidence="1" type="ORF">BDV25DRAFT_137507</name>
</gene>
<accession>A0A5N6U2M9</accession>
<name>A0A5N6U2M9_ASPAV</name>
<dbReference type="Pfam" id="PF08843">
    <property type="entry name" value="AbiEii"/>
    <property type="match status" value="1"/>
</dbReference>
<evidence type="ECO:0000313" key="1">
    <source>
        <dbReference type="EMBL" id="KAE8152834.1"/>
    </source>
</evidence>
<sequence length="236" mass="26649">MSQVERIDQSSGAKYFGKTSPKELYDLQINARKATARQLAKAASYLEKAFQGIKTAWFGGFALKLRGSRRETHDLDFLVLVPSVVEARAVLAQYSWAILAFYETPGGIQERMFIDIDEEGQVVGVDIIISGAIGTPNLNESESYELIPPSFPTPQGSCVKVIHITWQVESKLTAWFGRRKNSDFLDLVFLLKNYGDEIAEWSQHLDKNMREIFYQVYISNEKDKTGQEAAKKILSL</sequence>
<organism evidence="1 2">
    <name type="scientific">Aspergillus avenaceus</name>
    <dbReference type="NCBI Taxonomy" id="36643"/>
    <lineage>
        <taxon>Eukaryota</taxon>
        <taxon>Fungi</taxon>
        <taxon>Dikarya</taxon>
        <taxon>Ascomycota</taxon>
        <taxon>Pezizomycotina</taxon>
        <taxon>Eurotiomycetes</taxon>
        <taxon>Eurotiomycetidae</taxon>
        <taxon>Eurotiales</taxon>
        <taxon>Aspergillaceae</taxon>
        <taxon>Aspergillus</taxon>
        <taxon>Aspergillus subgen. Circumdati</taxon>
    </lineage>
</organism>
<protein>
    <submittedName>
        <fullName evidence="1">Uncharacterized protein</fullName>
    </submittedName>
</protein>
<proteinExistence type="predicted"/>
<dbReference type="InterPro" id="IPR043519">
    <property type="entry name" value="NT_sf"/>
</dbReference>